<evidence type="ECO:0000256" key="2">
    <source>
        <dbReference type="ARBA" id="ARBA00012438"/>
    </source>
</evidence>
<dbReference type="SMART" id="SM00387">
    <property type="entry name" value="HATPase_c"/>
    <property type="match status" value="1"/>
</dbReference>
<name>A0ABU3WXS0_9EURY</name>
<keyword evidence="5 10" id="KW-0418">Kinase</keyword>
<keyword evidence="7" id="KW-1133">Transmembrane helix</keyword>
<dbReference type="InterPro" id="IPR050736">
    <property type="entry name" value="Sensor_HK_Regulatory"/>
</dbReference>
<dbReference type="Gene3D" id="3.30.450.20">
    <property type="entry name" value="PAS domain"/>
    <property type="match status" value="2"/>
</dbReference>
<keyword evidence="4" id="KW-0808">Transferase</keyword>
<comment type="caution">
    <text evidence="10">The sequence shown here is derived from an EMBL/GenBank/DDBJ whole genome shotgun (WGS) entry which is preliminary data.</text>
</comment>
<evidence type="ECO:0000313" key="10">
    <source>
        <dbReference type="EMBL" id="MDV2480599.1"/>
    </source>
</evidence>
<organism evidence="10 11">
    <name type="scientific">Methanoculleus caldifontis</name>
    <dbReference type="NCBI Taxonomy" id="2651577"/>
    <lineage>
        <taxon>Archaea</taxon>
        <taxon>Methanobacteriati</taxon>
        <taxon>Methanobacteriota</taxon>
        <taxon>Stenosarchaea group</taxon>
        <taxon>Methanomicrobia</taxon>
        <taxon>Methanomicrobiales</taxon>
        <taxon>Methanomicrobiaceae</taxon>
        <taxon>Methanoculleus</taxon>
    </lineage>
</organism>
<feature type="transmembrane region" description="Helical" evidence="7">
    <location>
        <begin position="71"/>
        <end position="93"/>
    </location>
</feature>
<reference evidence="10 11" key="1">
    <citation type="submission" date="2019-10" db="EMBL/GenBank/DDBJ databases">
        <title>Isolation and characterization of Methanoculleus sp. Wushi-C6 from a hot spring well.</title>
        <authorList>
            <person name="Chen S.-C."/>
            <person name="Lan Z.-H."/>
            <person name="You Y.-T."/>
            <person name="Lai M.-C."/>
        </authorList>
    </citation>
    <scope>NUCLEOTIDE SEQUENCE [LARGE SCALE GENOMIC DNA]</scope>
    <source>
        <strain evidence="10 11">Wushi-C6</strain>
    </source>
</reference>
<dbReference type="Pfam" id="PF08448">
    <property type="entry name" value="PAS_4"/>
    <property type="match status" value="1"/>
</dbReference>
<dbReference type="CDD" id="cd00082">
    <property type="entry name" value="HisKA"/>
    <property type="match status" value="1"/>
</dbReference>
<dbReference type="InterPro" id="IPR004358">
    <property type="entry name" value="Sig_transdc_His_kin-like_C"/>
</dbReference>
<dbReference type="Pfam" id="PF02518">
    <property type="entry name" value="HATPase_c"/>
    <property type="match status" value="1"/>
</dbReference>
<gene>
    <name evidence="10" type="ORF">F8E02_00975</name>
</gene>
<dbReference type="InterPro" id="IPR005467">
    <property type="entry name" value="His_kinase_dom"/>
</dbReference>
<protein>
    <recommendedName>
        <fullName evidence="2">histidine kinase</fullName>
        <ecNumber evidence="2">2.7.13.3</ecNumber>
    </recommendedName>
</protein>
<keyword evidence="6" id="KW-0902">Two-component regulatory system</keyword>
<feature type="transmembrane region" description="Helical" evidence="7">
    <location>
        <begin position="45"/>
        <end position="64"/>
    </location>
</feature>
<dbReference type="EMBL" id="WBKO01000001">
    <property type="protein sequence ID" value="MDV2480599.1"/>
    <property type="molecule type" value="Genomic_DNA"/>
</dbReference>
<keyword evidence="3" id="KW-0597">Phosphoprotein</keyword>
<dbReference type="EC" id="2.7.13.3" evidence="2"/>
<keyword evidence="7" id="KW-0472">Membrane</keyword>
<dbReference type="CDD" id="cd00130">
    <property type="entry name" value="PAS"/>
    <property type="match status" value="1"/>
</dbReference>
<dbReference type="PROSITE" id="PS50112">
    <property type="entry name" value="PAS"/>
    <property type="match status" value="1"/>
</dbReference>
<dbReference type="InterPro" id="IPR036890">
    <property type="entry name" value="HATPase_C_sf"/>
</dbReference>
<dbReference type="PANTHER" id="PTHR43711:SF26">
    <property type="entry name" value="SENSOR HISTIDINE KINASE RCSC"/>
    <property type="match status" value="1"/>
</dbReference>
<accession>A0ABU3WXS0</accession>
<dbReference type="Gene3D" id="3.30.565.10">
    <property type="entry name" value="Histidine kinase-like ATPase, C-terminal domain"/>
    <property type="match status" value="1"/>
</dbReference>
<dbReference type="InterPro" id="IPR000014">
    <property type="entry name" value="PAS"/>
</dbReference>
<evidence type="ECO:0000259" key="8">
    <source>
        <dbReference type="PROSITE" id="PS50109"/>
    </source>
</evidence>
<evidence type="ECO:0000256" key="1">
    <source>
        <dbReference type="ARBA" id="ARBA00000085"/>
    </source>
</evidence>
<evidence type="ECO:0000256" key="4">
    <source>
        <dbReference type="ARBA" id="ARBA00022679"/>
    </source>
</evidence>
<dbReference type="CDD" id="cd00075">
    <property type="entry name" value="HATPase"/>
    <property type="match status" value="1"/>
</dbReference>
<dbReference type="InterPro" id="IPR003661">
    <property type="entry name" value="HisK_dim/P_dom"/>
</dbReference>
<dbReference type="NCBIfam" id="TIGR00229">
    <property type="entry name" value="sensory_box"/>
    <property type="match status" value="1"/>
</dbReference>
<evidence type="ECO:0000256" key="7">
    <source>
        <dbReference type="SAM" id="Phobius"/>
    </source>
</evidence>
<evidence type="ECO:0000259" key="9">
    <source>
        <dbReference type="PROSITE" id="PS50112"/>
    </source>
</evidence>
<dbReference type="Proteomes" id="UP001281203">
    <property type="component" value="Unassembled WGS sequence"/>
</dbReference>
<evidence type="ECO:0000256" key="3">
    <source>
        <dbReference type="ARBA" id="ARBA00022553"/>
    </source>
</evidence>
<dbReference type="InterPro" id="IPR003594">
    <property type="entry name" value="HATPase_dom"/>
</dbReference>
<keyword evidence="11" id="KW-1185">Reference proteome</keyword>
<sequence>MSPNRCRASCFREDLFTGTDVVRMIVIVSFSAVSLMLTAAAPADVHLICPLTYCIPILLVAIWFPRQGFRVTALLVAGFLLILTYVSTLGFAVDPVMTGLHATLFLWVFGATVLFTPGTRGLVDSRCREILAETHDAKFLCDPQTLRLLCASPRCAEILGYAPQNLVGVPAERLWADEGGRTRFVESMKRESYIGSMEATLRAQNGDLRAVLLSGRALVPENLYECTIVDAGNLRDGNTDLVRSNERLLQLIQQSNDIFFVQDAEGRILHFSWLRAPDYGISPDDLIGRGAEALLPGDLAARHAAWVRKVVDEQKTVRYDLDLEIGGALHIFSVMIAPYHGADGSFIGVAGSARDTTEIRRQRLACRQMAWEIDQWKGLVATLSHELRTPLQPLIGYLQMIVEDPAYSGINGETEKLLSTCLACARQERAVVERMVELSLLAKDDADLTVQDISVRQLVDSVISSGEYGLETEISNEIPENACIWGDGGRLRLAVECLVSNAVKYNDPPRKVWIRYAESNQNHYIMVCDNGIGIPADRIASIFGSFSIGGAGQPNRNGWRIGLGLSIANKYARLHGGEITVTSVVGEGSTFTIRIPREV</sequence>
<dbReference type="SMART" id="SM00388">
    <property type="entry name" value="HisKA"/>
    <property type="match status" value="1"/>
</dbReference>
<dbReference type="GO" id="GO:0016301">
    <property type="term" value="F:kinase activity"/>
    <property type="evidence" value="ECO:0007669"/>
    <property type="project" value="UniProtKB-KW"/>
</dbReference>
<dbReference type="PRINTS" id="PR00344">
    <property type="entry name" value="BCTRLSENSOR"/>
</dbReference>
<dbReference type="Gene3D" id="1.10.287.130">
    <property type="match status" value="1"/>
</dbReference>
<dbReference type="Pfam" id="PF00512">
    <property type="entry name" value="HisKA"/>
    <property type="match status" value="1"/>
</dbReference>
<dbReference type="InterPro" id="IPR013656">
    <property type="entry name" value="PAS_4"/>
</dbReference>
<keyword evidence="7" id="KW-0812">Transmembrane</keyword>
<feature type="transmembrane region" description="Helical" evidence="7">
    <location>
        <begin position="21"/>
        <end position="39"/>
    </location>
</feature>
<feature type="domain" description="Histidine kinase" evidence="8">
    <location>
        <begin position="382"/>
        <end position="599"/>
    </location>
</feature>
<dbReference type="SUPFAM" id="SSF55874">
    <property type="entry name" value="ATPase domain of HSP90 chaperone/DNA topoisomerase II/histidine kinase"/>
    <property type="match status" value="1"/>
</dbReference>
<comment type="catalytic activity">
    <reaction evidence="1">
        <text>ATP + protein L-histidine = ADP + protein N-phospho-L-histidine.</text>
        <dbReference type="EC" id="2.7.13.3"/>
    </reaction>
</comment>
<evidence type="ECO:0000313" key="11">
    <source>
        <dbReference type="Proteomes" id="UP001281203"/>
    </source>
</evidence>
<dbReference type="InterPro" id="IPR036097">
    <property type="entry name" value="HisK_dim/P_sf"/>
</dbReference>
<feature type="domain" description="PAS" evidence="9">
    <location>
        <begin position="244"/>
        <end position="314"/>
    </location>
</feature>
<dbReference type="PANTHER" id="PTHR43711">
    <property type="entry name" value="TWO-COMPONENT HISTIDINE KINASE"/>
    <property type="match status" value="1"/>
</dbReference>
<dbReference type="SMART" id="SM00091">
    <property type="entry name" value="PAS"/>
    <property type="match status" value="2"/>
</dbReference>
<dbReference type="InterPro" id="IPR035965">
    <property type="entry name" value="PAS-like_dom_sf"/>
</dbReference>
<dbReference type="SUPFAM" id="SSF55785">
    <property type="entry name" value="PYP-like sensor domain (PAS domain)"/>
    <property type="match status" value="2"/>
</dbReference>
<dbReference type="SUPFAM" id="SSF47384">
    <property type="entry name" value="Homodimeric domain of signal transducing histidine kinase"/>
    <property type="match status" value="1"/>
</dbReference>
<proteinExistence type="predicted"/>
<dbReference type="PROSITE" id="PS50109">
    <property type="entry name" value="HIS_KIN"/>
    <property type="match status" value="1"/>
</dbReference>
<evidence type="ECO:0000256" key="5">
    <source>
        <dbReference type="ARBA" id="ARBA00022777"/>
    </source>
</evidence>
<evidence type="ECO:0000256" key="6">
    <source>
        <dbReference type="ARBA" id="ARBA00023012"/>
    </source>
</evidence>